<proteinExistence type="predicted"/>
<protein>
    <submittedName>
        <fullName evidence="9">General secretion pathway protein J</fullName>
    </submittedName>
</protein>
<keyword evidence="4" id="KW-0997">Cell inner membrane</keyword>
<evidence type="ECO:0000256" key="1">
    <source>
        <dbReference type="ARBA" id="ARBA00004377"/>
    </source>
</evidence>
<name>A0A1M5NU77_9BURK</name>
<evidence type="ECO:0000313" key="10">
    <source>
        <dbReference type="Proteomes" id="UP000184226"/>
    </source>
</evidence>
<evidence type="ECO:0000256" key="4">
    <source>
        <dbReference type="ARBA" id="ARBA00022519"/>
    </source>
</evidence>
<accession>A0A1M5NU77</accession>
<dbReference type="STRING" id="658167.SAMN04488135_101617"/>
<keyword evidence="3" id="KW-0488">Methylation</keyword>
<reference evidence="9 10" key="1">
    <citation type="submission" date="2016-11" db="EMBL/GenBank/DDBJ databases">
        <authorList>
            <person name="Jaros S."/>
            <person name="Januszkiewicz K."/>
            <person name="Wedrychowicz H."/>
        </authorList>
    </citation>
    <scope>NUCLEOTIDE SEQUENCE [LARGE SCALE GENOMIC DNA]</scope>
    <source>
        <strain evidence="9 10">CGMCC 1.10190</strain>
    </source>
</reference>
<evidence type="ECO:0000256" key="3">
    <source>
        <dbReference type="ARBA" id="ARBA00022481"/>
    </source>
</evidence>
<keyword evidence="6 8" id="KW-1133">Transmembrane helix</keyword>
<dbReference type="NCBIfam" id="TIGR02532">
    <property type="entry name" value="IV_pilin_GFxxxE"/>
    <property type="match status" value="1"/>
</dbReference>
<dbReference type="InterPro" id="IPR051621">
    <property type="entry name" value="T2SS_protein_J"/>
</dbReference>
<dbReference type="GO" id="GO:0015628">
    <property type="term" value="P:protein secretion by the type II secretion system"/>
    <property type="evidence" value="ECO:0007669"/>
    <property type="project" value="TreeGrafter"/>
</dbReference>
<dbReference type="Pfam" id="PF07963">
    <property type="entry name" value="N_methyl"/>
    <property type="match status" value="1"/>
</dbReference>
<dbReference type="EMBL" id="FQXE01000001">
    <property type="protein sequence ID" value="SHG93028.1"/>
    <property type="molecule type" value="Genomic_DNA"/>
</dbReference>
<comment type="subcellular location">
    <subcellularLocation>
        <location evidence="1">Cell inner membrane</location>
        <topology evidence="1">Single-pass membrane protein</topology>
    </subcellularLocation>
</comment>
<evidence type="ECO:0000256" key="2">
    <source>
        <dbReference type="ARBA" id="ARBA00022475"/>
    </source>
</evidence>
<dbReference type="PANTHER" id="PTHR39583:SF2">
    <property type="entry name" value="TYPE II SECRETION SYSTEM PROTEIN J"/>
    <property type="match status" value="1"/>
</dbReference>
<keyword evidence="7 8" id="KW-0472">Membrane</keyword>
<dbReference type="OrthoDB" id="9151668at2"/>
<evidence type="ECO:0000256" key="6">
    <source>
        <dbReference type="ARBA" id="ARBA00022989"/>
    </source>
</evidence>
<evidence type="ECO:0000256" key="7">
    <source>
        <dbReference type="ARBA" id="ARBA00023136"/>
    </source>
</evidence>
<organism evidence="9 10">
    <name type="scientific">Pollutimonas bauzanensis</name>
    <dbReference type="NCBI Taxonomy" id="658167"/>
    <lineage>
        <taxon>Bacteria</taxon>
        <taxon>Pseudomonadati</taxon>
        <taxon>Pseudomonadota</taxon>
        <taxon>Betaproteobacteria</taxon>
        <taxon>Burkholderiales</taxon>
        <taxon>Alcaligenaceae</taxon>
        <taxon>Pollutimonas</taxon>
    </lineage>
</organism>
<dbReference type="InterPro" id="IPR045584">
    <property type="entry name" value="Pilin-like"/>
</dbReference>
<sequence length="207" mass="22096">MNAASAGRQRGFTLIEVLVALALMALVSLISWRALDVVERSSERLNASADDTLAIVRALGQIERDIGQRAGGDILPAIPAGAVAAPAAVLPPGIRWLAQQGATPVLALVRAAGDDGAWQQVYWRQEGDTLLRAAGPAAYRLPLPEPGRGDVVLDHVRQFTVRAWLPGRGWSALPAPANSPTATGLEIVIERQRNDRGEPYRKVVLLP</sequence>
<dbReference type="PANTHER" id="PTHR39583">
    <property type="entry name" value="TYPE II SECRETION SYSTEM PROTEIN J-RELATED"/>
    <property type="match status" value="1"/>
</dbReference>
<dbReference type="Proteomes" id="UP000184226">
    <property type="component" value="Unassembled WGS sequence"/>
</dbReference>
<dbReference type="AlphaFoldDB" id="A0A1M5NU77"/>
<keyword evidence="2" id="KW-1003">Cell membrane</keyword>
<evidence type="ECO:0000313" key="9">
    <source>
        <dbReference type="EMBL" id="SHG93028.1"/>
    </source>
</evidence>
<dbReference type="RefSeq" id="WP_073101576.1">
    <property type="nucleotide sequence ID" value="NZ_FQXE01000001.1"/>
</dbReference>
<evidence type="ECO:0000256" key="5">
    <source>
        <dbReference type="ARBA" id="ARBA00022692"/>
    </source>
</evidence>
<feature type="transmembrane region" description="Helical" evidence="8">
    <location>
        <begin position="12"/>
        <end position="35"/>
    </location>
</feature>
<dbReference type="GO" id="GO:0005886">
    <property type="term" value="C:plasma membrane"/>
    <property type="evidence" value="ECO:0007669"/>
    <property type="project" value="UniProtKB-SubCell"/>
</dbReference>
<evidence type="ECO:0000256" key="8">
    <source>
        <dbReference type="SAM" id="Phobius"/>
    </source>
</evidence>
<dbReference type="SUPFAM" id="SSF54523">
    <property type="entry name" value="Pili subunits"/>
    <property type="match status" value="1"/>
</dbReference>
<gene>
    <name evidence="9" type="ORF">SAMN04488135_101617</name>
</gene>
<keyword evidence="5 8" id="KW-0812">Transmembrane</keyword>
<keyword evidence="10" id="KW-1185">Reference proteome</keyword>
<dbReference type="PROSITE" id="PS00409">
    <property type="entry name" value="PROKAR_NTER_METHYL"/>
    <property type="match status" value="1"/>
</dbReference>
<dbReference type="InterPro" id="IPR012902">
    <property type="entry name" value="N_methyl_site"/>
</dbReference>